<accession>A0A2P8CHA7</accession>
<name>A0A2P8CHA7_9BACT</name>
<dbReference type="EMBL" id="PYGC01000002">
    <property type="protein sequence ID" value="PSK84299.1"/>
    <property type="molecule type" value="Genomic_DNA"/>
</dbReference>
<dbReference type="Gene3D" id="3.40.50.300">
    <property type="entry name" value="P-loop containing nucleotide triphosphate hydrolases"/>
    <property type="match status" value="1"/>
</dbReference>
<dbReference type="OrthoDB" id="7957980at2"/>
<evidence type="ECO:0000313" key="2">
    <source>
        <dbReference type="EMBL" id="PSK84299.1"/>
    </source>
</evidence>
<reference evidence="2 3" key="1">
    <citation type="submission" date="2018-03" db="EMBL/GenBank/DDBJ databases">
        <title>Genomic Encyclopedia of Archaeal and Bacterial Type Strains, Phase II (KMG-II): from individual species to whole genera.</title>
        <authorList>
            <person name="Goeker M."/>
        </authorList>
    </citation>
    <scope>NUCLEOTIDE SEQUENCE [LARGE SCALE GENOMIC DNA]</scope>
    <source>
        <strain evidence="2 3">DSM 27267</strain>
    </source>
</reference>
<dbReference type="Proteomes" id="UP000240621">
    <property type="component" value="Unassembled WGS sequence"/>
</dbReference>
<sequence length="184" mass="21589">MRTTKQIILLGFNGTGKTTLTRKFVESEISRGGKVLVITPDYSEWNNLEVTRLDKPTDFDYIGARRYVWEDERILKKINAFWFDGLIVFDDCRAYLTTVTSPELKRMYIRRRQKMTDIIMVGHGFTDVPPQAFTNASEFILFKTKDNVNRRKNVILNFDEIAEAQQRVNKESDSNIHHYEIIKT</sequence>
<reference evidence="1 4" key="2">
    <citation type="submission" date="2019-10" db="EMBL/GenBank/DDBJ databases">
        <title>Prolixibacter strains distinguished by the presence of nitrate reductase genes were adept at nitrate-dependent anaerobic corrosion of metallic iron and carbon steel.</title>
        <authorList>
            <person name="Iino T."/>
            <person name="Shono N."/>
            <person name="Ito K."/>
            <person name="Nakamura R."/>
            <person name="Sueoka K."/>
            <person name="Harayama S."/>
            <person name="Ohkuma M."/>
        </authorList>
    </citation>
    <scope>NUCLEOTIDE SEQUENCE [LARGE SCALE GENOMIC DNA]</scope>
    <source>
        <strain evidence="1 4">MIC1-1</strain>
    </source>
</reference>
<evidence type="ECO:0000313" key="3">
    <source>
        <dbReference type="Proteomes" id="UP000240621"/>
    </source>
</evidence>
<evidence type="ECO:0000313" key="4">
    <source>
        <dbReference type="Proteomes" id="UP000396862"/>
    </source>
</evidence>
<comment type="caution">
    <text evidence="2">The sequence shown here is derived from an EMBL/GenBank/DDBJ whole genome shotgun (WGS) entry which is preliminary data.</text>
</comment>
<dbReference type="SUPFAM" id="SSF52540">
    <property type="entry name" value="P-loop containing nucleoside triphosphate hydrolases"/>
    <property type="match status" value="1"/>
</dbReference>
<dbReference type="InterPro" id="IPR027417">
    <property type="entry name" value="P-loop_NTPase"/>
</dbReference>
<dbReference type="AlphaFoldDB" id="A0A2P8CHA7"/>
<proteinExistence type="predicted"/>
<dbReference type="Proteomes" id="UP000396862">
    <property type="component" value="Unassembled WGS sequence"/>
</dbReference>
<gene>
    <name evidence="2" type="ORF">CLV93_10284</name>
    <name evidence="1" type="ORF">JCM18694_07200</name>
</gene>
<organism evidence="2 3">
    <name type="scientific">Prolixibacter denitrificans</name>
    <dbReference type="NCBI Taxonomy" id="1541063"/>
    <lineage>
        <taxon>Bacteria</taxon>
        <taxon>Pseudomonadati</taxon>
        <taxon>Bacteroidota</taxon>
        <taxon>Bacteroidia</taxon>
        <taxon>Marinilabiliales</taxon>
        <taxon>Prolixibacteraceae</taxon>
        <taxon>Prolixibacter</taxon>
    </lineage>
</organism>
<dbReference type="RefSeq" id="WP_106540906.1">
    <property type="nucleotide sequence ID" value="NZ_BLAU01000001.1"/>
</dbReference>
<protein>
    <submittedName>
        <fullName evidence="2">Uncharacterized protein</fullName>
    </submittedName>
</protein>
<dbReference type="EMBL" id="BLAU01000001">
    <property type="protein sequence ID" value="GET20474.1"/>
    <property type="molecule type" value="Genomic_DNA"/>
</dbReference>
<keyword evidence="4" id="KW-1185">Reference proteome</keyword>
<evidence type="ECO:0000313" key="1">
    <source>
        <dbReference type="EMBL" id="GET20474.1"/>
    </source>
</evidence>